<feature type="binding site" evidence="8">
    <location>
        <position position="183"/>
    </location>
    <ligand>
        <name>ATP</name>
        <dbReference type="ChEBI" id="CHEBI:30616"/>
    </ligand>
</feature>
<dbReference type="Gene3D" id="3.40.50.620">
    <property type="entry name" value="HUPs"/>
    <property type="match status" value="1"/>
</dbReference>
<dbReference type="RefSeq" id="WP_272738653.1">
    <property type="nucleotide sequence ID" value="NZ_CP116942.1"/>
</dbReference>
<evidence type="ECO:0000256" key="9">
    <source>
        <dbReference type="RuleBase" id="RU363036"/>
    </source>
</evidence>
<feature type="short sequence motif" description="'HIGH' region" evidence="8">
    <location>
        <begin position="10"/>
        <end position="18"/>
    </location>
</feature>
<feature type="short sequence motif" description="'KMSKS' region" evidence="8">
    <location>
        <begin position="192"/>
        <end position="196"/>
    </location>
</feature>
<comment type="subunit">
    <text evidence="8">Homodimer.</text>
</comment>
<keyword evidence="3 8" id="KW-0547">Nucleotide-binding</keyword>
<protein>
    <recommendedName>
        <fullName evidence="8">Tryptophan--tRNA ligase</fullName>
        <ecNumber evidence="8">6.1.1.2</ecNumber>
    </recommendedName>
    <alternativeName>
        <fullName evidence="8">Tryptophanyl-tRNA synthetase</fullName>
        <shortName evidence="8">TrpRS</shortName>
    </alternativeName>
</protein>
<dbReference type="InterPro" id="IPR001412">
    <property type="entry name" value="aa-tRNA-synth_I_CS"/>
</dbReference>
<dbReference type="KEGG" id="ima:PO878_10435"/>
<dbReference type="AlphaFoldDB" id="A0AAE9Y8Z0"/>
<feature type="binding site" evidence="8">
    <location>
        <begin position="192"/>
        <end position="196"/>
    </location>
    <ligand>
        <name>ATP</name>
        <dbReference type="ChEBI" id="CHEBI:30616"/>
    </ligand>
</feature>
<keyword evidence="4 8" id="KW-0067">ATP-binding</keyword>
<comment type="catalytic activity">
    <reaction evidence="7 8">
        <text>tRNA(Trp) + L-tryptophan + ATP = L-tryptophyl-tRNA(Trp) + AMP + diphosphate + H(+)</text>
        <dbReference type="Rhea" id="RHEA:24080"/>
        <dbReference type="Rhea" id="RHEA-COMP:9671"/>
        <dbReference type="Rhea" id="RHEA-COMP:9705"/>
        <dbReference type="ChEBI" id="CHEBI:15378"/>
        <dbReference type="ChEBI" id="CHEBI:30616"/>
        <dbReference type="ChEBI" id="CHEBI:33019"/>
        <dbReference type="ChEBI" id="CHEBI:57912"/>
        <dbReference type="ChEBI" id="CHEBI:78442"/>
        <dbReference type="ChEBI" id="CHEBI:78535"/>
        <dbReference type="ChEBI" id="CHEBI:456215"/>
        <dbReference type="EC" id="6.1.1.2"/>
    </reaction>
</comment>
<comment type="function">
    <text evidence="8">Catalyzes the attachment of tryptophan to tRNA(Trp).</text>
</comment>
<name>A0AAE9Y8Z0_9ACTN</name>
<dbReference type="PANTHER" id="PTHR43766">
    <property type="entry name" value="TRYPTOPHAN--TRNA LIGASE, MITOCHONDRIAL"/>
    <property type="match status" value="1"/>
</dbReference>
<dbReference type="GO" id="GO:0006436">
    <property type="term" value="P:tryptophanyl-tRNA aminoacylation"/>
    <property type="evidence" value="ECO:0007669"/>
    <property type="project" value="UniProtKB-UniRule"/>
</dbReference>
<accession>A0AAE9Y8Z0</accession>
<comment type="subcellular location">
    <subcellularLocation>
        <location evidence="8">Cytoplasm</location>
    </subcellularLocation>
</comment>
<feature type="binding site" evidence="8">
    <location>
        <begin position="9"/>
        <end position="11"/>
    </location>
    <ligand>
        <name>ATP</name>
        <dbReference type="ChEBI" id="CHEBI:30616"/>
    </ligand>
</feature>
<dbReference type="Gene3D" id="1.10.240.10">
    <property type="entry name" value="Tyrosyl-Transfer RNA Synthetase"/>
    <property type="match status" value="1"/>
</dbReference>
<dbReference type="GO" id="GO:0005524">
    <property type="term" value="F:ATP binding"/>
    <property type="evidence" value="ECO:0007669"/>
    <property type="project" value="UniProtKB-UniRule"/>
</dbReference>
<keyword evidence="11" id="KW-1185">Reference proteome</keyword>
<sequence length="327" mass="34901">MPRVFSGIKPTGNVHLGNLLGALVRWADDQHRADSLYCVVDLHALTVPQDPAELRDSTLRLAQILLATGLDPDVCTLFVQSHVPEHTGLAWLMECTAGFGELNRMTQFKDKSGKEGFVSGGLFTYPALMAADILLYDTDEVPVGDDQRQHVELTRDLAERFNSRHGPTFTVPRATFPPAGARIMDLQDPTAKMSKSDDAAPGTILVLDEPKVVERKIKRAVTDAESEVRFDVAAKPGVSNLLSILGAATGRSPEEAAAGYTQYGPLKADAAAAVVARLEPIQARYAELAADPAETTRLLAKGAEKARATASATLARAQAAVGLVPPG</sequence>
<evidence type="ECO:0000256" key="3">
    <source>
        <dbReference type="ARBA" id="ARBA00022741"/>
    </source>
</evidence>
<proteinExistence type="inferred from homology"/>
<keyword evidence="8" id="KW-0963">Cytoplasm</keyword>
<dbReference type="HAMAP" id="MF_00140_B">
    <property type="entry name" value="Trp_tRNA_synth_B"/>
    <property type="match status" value="1"/>
</dbReference>
<feature type="binding site" evidence="8">
    <location>
        <position position="132"/>
    </location>
    <ligand>
        <name>L-tryptophan</name>
        <dbReference type="ChEBI" id="CHEBI:57912"/>
    </ligand>
</feature>
<evidence type="ECO:0000256" key="4">
    <source>
        <dbReference type="ARBA" id="ARBA00022840"/>
    </source>
</evidence>
<comment type="similarity">
    <text evidence="1 8 9">Belongs to the class-I aminoacyl-tRNA synthetase family.</text>
</comment>
<dbReference type="EMBL" id="CP116942">
    <property type="protein sequence ID" value="WCO69139.1"/>
    <property type="molecule type" value="Genomic_DNA"/>
</dbReference>
<keyword evidence="6 8" id="KW-0030">Aminoacyl-tRNA synthetase</keyword>
<dbReference type="CDD" id="cd00806">
    <property type="entry name" value="TrpRS_core"/>
    <property type="match status" value="1"/>
</dbReference>
<dbReference type="PRINTS" id="PR01039">
    <property type="entry name" value="TRNASYNTHTRP"/>
</dbReference>
<gene>
    <name evidence="8 10" type="primary">trpS</name>
    <name evidence="10" type="ORF">PO878_10435</name>
</gene>
<dbReference type="PANTHER" id="PTHR43766:SF1">
    <property type="entry name" value="TRYPTOPHAN--TRNA LIGASE, MITOCHONDRIAL"/>
    <property type="match status" value="1"/>
</dbReference>
<evidence type="ECO:0000313" key="10">
    <source>
        <dbReference type="EMBL" id="WCO69139.1"/>
    </source>
</evidence>
<dbReference type="InterPro" id="IPR014729">
    <property type="entry name" value="Rossmann-like_a/b/a_fold"/>
</dbReference>
<feature type="binding site" evidence="8">
    <location>
        <begin position="17"/>
        <end position="18"/>
    </location>
    <ligand>
        <name>ATP</name>
        <dbReference type="ChEBI" id="CHEBI:30616"/>
    </ligand>
</feature>
<keyword evidence="5 8" id="KW-0648">Protein biosynthesis</keyword>
<evidence type="ECO:0000313" key="11">
    <source>
        <dbReference type="Proteomes" id="UP001216390"/>
    </source>
</evidence>
<evidence type="ECO:0000256" key="7">
    <source>
        <dbReference type="ARBA" id="ARBA00049929"/>
    </source>
</evidence>
<dbReference type="SUPFAM" id="SSF52374">
    <property type="entry name" value="Nucleotidylyl transferase"/>
    <property type="match status" value="1"/>
</dbReference>
<feature type="binding site" evidence="8">
    <location>
        <begin position="144"/>
        <end position="146"/>
    </location>
    <ligand>
        <name>ATP</name>
        <dbReference type="ChEBI" id="CHEBI:30616"/>
    </ligand>
</feature>
<dbReference type="GO" id="GO:0004830">
    <property type="term" value="F:tryptophan-tRNA ligase activity"/>
    <property type="evidence" value="ECO:0007669"/>
    <property type="project" value="UniProtKB-UniRule"/>
</dbReference>
<evidence type="ECO:0000256" key="1">
    <source>
        <dbReference type="ARBA" id="ARBA00005594"/>
    </source>
</evidence>
<dbReference type="GO" id="GO:0005829">
    <property type="term" value="C:cytosol"/>
    <property type="evidence" value="ECO:0007669"/>
    <property type="project" value="TreeGrafter"/>
</dbReference>
<dbReference type="Pfam" id="PF00579">
    <property type="entry name" value="tRNA-synt_1b"/>
    <property type="match status" value="1"/>
</dbReference>
<dbReference type="InterPro" id="IPR002305">
    <property type="entry name" value="aa-tRNA-synth_Ic"/>
</dbReference>
<dbReference type="Proteomes" id="UP001216390">
    <property type="component" value="Chromosome"/>
</dbReference>
<reference evidence="10" key="1">
    <citation type="submission" date="2023-01" db="EMBL/GenBank/DDBJ databases">
        <title>The diversity of Class Acidimicrobiia in South China Sea sediment environments and the proposal of Iamia marina sp. nov., a novel species of the genus Iamia.</title>
        <authorList>
            <person name="He Y."/>
            <person name="Tian X."/>
        </authorList>
    </citation>
    <scope>NUCLEOTIDE SEQUENCE</scope>
    <source>
        <strain evidence="10">DSM 19957</strain>
    </source>
</reference>
<keyword evidence="2 8" id="KW-0436">Ligase</keyword>
<dbReference type="InterPro" id="IPR050203">
    <property type="entry name" value="Trp-tRNA_synthetase"/>
</dbReference>
<dbReference type="FunFam" id="1.10.240.10:FF:000002">
    <property type="entry name" value="Tryptophan--tRNA ligase"/>
    <property type="match status" value="1"/>
</dbReference>
<dbReference type="InterPro" id="IPR024109">
    <property type="entry name" value="Trp-tRNA-ligase_bac-type"/>
</dbReference>
<evidence type="ECO:0000256" key="8">
    <source>
        <dbReference type="HAMAP-Rule" id="MF_00140"/>
    </source>
</evidence>
<evidence type="ECO:0000256" key="5">
    <source>
        <dbReference type="ARBA" id="ARBA00022917"/>
    </source>
</evidence>
<evidence type="ECO:0000256" key="2">
    <source>
        <dbReference type="ARBA" id="ARBA00022598"/>
    </source>
</evidence>
<evidence type="ECO:0000256" key="6">
    <source>
        <dbReference type="ARBA" id="ARBA00023146"/>
    </source>
</evidence>
<dbReference type="PROSITE" id="PS00178">
    <property type="entry name" value="AA_TRNA_LIGASE_I"/>
    <property type="match status" value="1"/>
</dbReference>
<dbReference type="InterPro" id="IPR002306">
    <property type="entry name" value="Trp-tRNA-ligase"/>
</dbReference>
<dbReference type="EC" id="6.1.1.2" evidence="8"/>
<organism evidence="10 11">
    <name type="scientific">Iamia majanohamensis</name>
    <dbReference type="NCBI Taxonomy" id="467976"/>
    <lineage>
        <taxon>Bacteria</taxon>
        <taxon>Bacillati</taxon>
        <taxon>Actinomycetota</taxon>
        <taxon>Acidimicrobiia</taxon>
        <taxon>Acidimicrobiales</taxon>
        <taxon>Iamiaceae</taxon>
        <taxon>Iamia</taxon>
    </lineage>
</organism>
<dbReference type="NCBIfam" id="TIGR00233">
    <property type="entry name" value="trpS"/>
    <property type="match status" value="1"/>
</dbReference>